<dbReference type="SUPFAM" id="SSF53335">
    <property type="entry name" value="S-adenosyl-L-methionine-dependent methyltransferases"/>
    <property type="match status" value="1"/>
</dbReference>
<dbReference type="Pfam" id="PF01596">
    <property type="entry name" value="Methyltransf_3"/>
    <property type="match status" value="2"/>
</dbReference>
<dbReference type="InterPro" id="IPR002935">
    <property type="entry name" value="SAM_O-MeTrfase"/>
</dbReference>
<dbReference type="PROSITE" id="PS51682">
    <property type="entry name" value="SAM_OMT_I"/>
    <property type="match status" value="1"/>
</dbReference>
<dbReference type="Proteomes" id="UP001187471">
    <property type="component" value="Unassembled WGS sequence"/>
</dbReference>
<sequence>MNEMVTCSVLSRRVLILGGHRLSRSCSLPSAVAPPTLYAAAAASAFDRCCGPLRAASSKPDTANDAVVVARDGNYGNKQVISITPRLYDYLLANVREPQILRQLREETASMRGSQMQVSPDQAQLLAMLVQILGAERCIEVGVYTVGNKGVQDLGSRETRKARGSALGMLLCTTKQEMVHALHRMKKESVELPRSSSLQNIENELVARDRFDKMQLVGLLVVSSQRSPITLFWKVQGVMDFDLLFRWGYSSVAIALVLPDSGCLVACEKDAKSLEVAKRYYDRAGVSHKVHVKHGLAAVTLKSMIQNGEVCSYDFAFIDAEKRMYQEYFELLLLLVRVGGVIVIDNVLWHGKVADPLVDDSKTVSIRNFNRILMEDKRVSISMILQPYEVKGSNSIKHIGDSNSSTCKLGGLNEDMGAGAQAENQEINGIMEGDNLDVMEEGRAQQRNCKLQVLQEDGNSIARPI</sequence>
<dbReference type="PANTHER" id="PTHR10509">
    <property type="entry name" value="O-METHYLTRANSFERASE-RELATED"/>
    <property type="match status" value="1"/>
</dbReference>
<accession>A0AA88R4I8</accession>
<organism evidence="6 7">
    <name type="scientific">Escallonia rubra</name>
    <dbReference type="NCBI Taxonomy" id="112253"/>
    <lineage>
        <taxon>Eukaryota</taxon>
        <taxon>Viridiplantae</taxon>
        <taxon>Streptophyta</taxon>
        <taxon>Embryophyta</taxon>
        <taxon>Tracheophyta</taxon>
        <taxon>Spermatophyta</taxon>
        <taxon>Magnoliopsida</taxon>
        <taxon>eudicotyledons</taxon>
        <taxon>Gunneridae</taxon>
        <taxon>Pentapetalae</taxon>
        <taxon>asterids</taxon>
        <taxon>campanulids</taxon>
        <taxon>Escalloniales</taxon>
        <taxon>Escalloniaceae</taxon>
        <taxon>Escallonia</taxon>
    </lineage>
</organism>
<dbReference type="InterPro" id="IPR050362">
    <property type="entry name" value="Cation-dep_OMT"/>
</dbReference>
<reference evidence="6" key="1">
    <citation type="submission" date="2022-12" db="EMBL/GenBank/DDBJ databases">
        <title>Draft genome assemblies for two species of Escallonia (Escalloniales).</title>
        <authorList>
            <person name="Chanderbali A."/>
            <person name="Dervinis C."/>
            <person name="Anghel I."/>
            <person name="Soltis D."/>
            <person name="Soltis P."/>
            <person name="Zapata F."/>
        </authorList>
    </citation>
    <scope>NUCLEOTIDE SEQUENCE</scope>
    <source>
        <strain evidence="6">UCBG92.1500</strain>
        <tissue evidence="6">Leaf</tissue>
    </source>
</reference>
<evidence type="ECO:0000256" key="5">
    <source>
        <dbReference type="ARBA" id="ARBA00023453"/>
    </source>
</evidence>
<evidence type="ECO:0000256" key="2">
    <source>
        <dbReference type="ARBA" id="ARBA00022679"/>
    </source>
</evidence>
<dbReference type="GO" id="GO:0008757">
    <property type="term" value="F:S-adenosylmethionine-dependent methyltransferase activity"/>
    <property type="evidence" value="ECO:0007669"/>
    <property type="project" value="TreeGrafter"/>
</dbReference>
<evidence type="ECO:0000256" key="3">
    <source>
        <dbReference type="ARBA" id="ARBA00022691"/>
    </source>
</evidence>
<evidence type="ECO:0000256" key="4">
    <source>
        <dbReference type="ARBA" id="ARBA00022733"/>
    </source>
</evidence>
<evidence type="ECO:0000256" key="1">
    <source>
        <dbReference type="ARBA" id="ARBA00022603"/>
    </source>
</evidence>
<keyword evidence="3" id="KW-0949">S-adenosyl-L-methionine</keyword>
<keyword evidence="4" id="KW-0438">Lignin biosynthesis</keyword>
<name>A0AA88R4I8_9ASTE</name>
<evidence type="ECO:0000313" key="6">
    <source>
        <dbReference type="EMBL" id="KAK2979088.1"/>
    </source>
</evidence>
<proteinExistence type="inferred from homology"/>
<comment type="similarity">
    <text evidence="5">Belongs to the class I-like SAM-binding methyltransferase superfamily. Cation-dependent O-methyltransferase family.</text>
</comment>
<dbReference type="GO" id="GO:0032259">
    <property type="term" value="P:methylation"/>
    <property type="evidence" value="ECO:0007669"/>
    <property type="project" value="UniProtKB-KW"/>
</dbReference>
<dbReference type="AlphaFoldDB" id="A0AA88R4I8"/>
<dbReference type="EMBL" id="JAVXUO010001799">
    <property type="protein sequence ID" value="KAK2979088.1"/>
    <property type="molecule type" value="Genomic_DNA"/>
</dbReference>
<evidence type="ECO:0008006" key="8">
    <source>
        <dbReference type="Google" id="ProtNLM"/>
    </source>
</evidence>
<dbReference type="InterPro" id="IPR029063">
    <property type="entry name" value="SAM-dependent_MTases_sf"/>
</dbReference>
<dbReference type="Gene3D" id="3.40.50.150">
    <property type="entry name" value="Vaccinia Virus protein VP39"/>
    <property type="match status" value="2"/>
</dbReference>
<keyword evidence="2" id="KW-0808">Transferase</keyword>
<comment type="caution">
    <text evidence="6">The sequence shown here is derived from an EMBL/GenBank/DDBJ whole genome shotgun (WGS) entry which is preliminary data.</text>
</comment>
<dbReference type="GO" id="GO:0009809">
    <property type="term" value="P:lignin biosynthetic process"/>
    <property type="evidence" value="ECO:0007669"/>
    <property type="project" value="UniProtKB-KW"/>
</dbReference>
<evidence type="ECO:0000313" key="7">
    <source>
        <dbReference type="Proteomes" id="UP001187471"/>
    </source>
</evidence>
<keyword evidence="7" id="KW-1185">Reference proteome</keyword>
<dbReference type="GO" id="GO:0008171">
    <property type="term" value="F:O-methyltransferase activity"/>
    <property type="evidence" value="ECO:0007669"/>
    <property type="project" value="InterPro"/>
</dbReference>
<dbReference type="PANTHER" id="PTHR10509:SF14">
    <property type="entry name" value="CAFFEOYL-COA O-METHYLTRANSFERASE 3-RELATED"/>
    <property type="match status" value="1"/>
</dbReference>
<protein>
    <recommendedName>
        <fullName evidence="8">Caffeoyl-CoA O-methyltransferase</fullName>
    </recommendedName>
</protein>
<keyword evidence="1" id="KW-0489">Methyltransferase</keyword>
<gene>
    <name evidence="6" type="ORF">RJ640_022570</name>
</gene>